<evidence type="ECO:0000313" key="1">
    <source>
        <dbReference type="EMBL" id="MDZ5761421.1"/>
    </source>
</evidence>
<proteinExistence type="predicted"/>
<name>A0AAE4VK44_9RICK</name>
<comment type="caution">
    <text evidence="1">The sequence shown here is derived from an EMBL/GenBank/DDBJ whole genome shotgun (WGS) entry which is preliminary data.</text>
</comment>
<dbReference type="Proteomes" id="UP001289135">
    <property type="component" value="Unassembled WGS sequence"/>
</dbReference>
<dbReference type="EMBL" id="JARGYU010000002">
    <property type="protein sequence ID" value="MDZ5761421.1"/>
    <property type="molecule type" value="Genomic_DNA"/>
</dbReference>
<sequence>MYSTNSINTAEKYNTKNKKYYSQTRMIKFVINVIEINNLYYIKRL</sequence>
<evidence type="ECO:0000313" key="2">
    <source>
        <dbReference type="Proteomes" id="UP001289135"/>
    </source>
</evidence>
<organism evidence="1 2">
    <name type="scientific">Lyticum sinuosum</name>
    <dbReference type="NCBI Taxonomy" id="1332059"/>
    <lineage>
        <taxon>Bacteria</taxon>
        <taxon>Pseudomonadati</taxon>
        <taxon>Pseudomonadota</taxon>
        <taxon>Alphaproteobacteria</taxon>
        <taxon>Rickettsiales</taxon>
        <taxon>Lyticum</taxon>
    </lineage>
</organism>
<keyword evidence="2" id="KW-1185">Reference proteome</keyword>
<gene>
    <name evidence="1" type="ORF">Lyticum_00597</name>
</gene>
<reference evidence="1" key="1">
    <citation type="submission" date="2023-02" db="EMBL/GenBank/DDBJ databases">
        <title>Host association and intracellularity evolved multiple times independently in the Rickettsiales.</title>
        <authorList>
            <person name="Castelli M."/>
            <person name="Nardi T."/>
            <person name="Gammuto L."/>
            <person name="Bellinzona G."/>
            <person name="Sabaneyeva E."/>
            <person name="Potekhin A."/>
            <person name="Serra V."/>
            <person name="Petroni G."/>
            <person name="Sassera D."/>
        </authorList>
    </citation>
    <scope>NUCLEOTIDE SEQUENCE</scope>
    <source>
        <strain evidence="1">USBL-36I1</strain>
    </source>
</reference>
<protein>
    <submittedName>
        <fullName evidence="1">Uncharacterized protein</fullName>
    </submittedName>
</protein>
<dbReference type="AlphaFoldDB" id="A0AAE4VK44"/>
<accession>A0AAE4VK44</accession>